<dbReference type="Proteomes" id="UP000282125">
    <property type="component" value="Unassembled WGS sequence"/>
</dbReference>
<organism evidence="2 3">
    <name type="scientific">Falsigemmobacter faecalis</name>
    <dbReference type="NCBI Taxonomy" id="2488730"/>
    <lineage>
        <taxon>Bacteria</taxon>
        <taxon>Pseudomonadati</taxon>
        <taxon>Pseudomonadota</taxon>
        <taxon>Alphaproteobacteria</taxon>
        <taxon>Rhodobacterales</taxon>
        <taxon>Paracoccaceae</taxon>
        <taxon>Falsigemmobacter</taxon>
    </lineage>
</organism>
<sequence length="264" mass="27670">MTPLDRAQALMLADPEDDGARLRYYRILSDAELYLLLEEEAVGGNIKPRVFPLDSGPVVLAFDTQERMVDFTGIASPYVALPGRVIVNHLTGQGTGVGINLGTPEAAWLMAPHAVDWLAEVLSVTPSQDRGRPAGFAAPGDLPRALNEALAVAIGGAGGLAAGAWLARARWKGGSEEGLVLAYVGAEPGAEEALARALASALAFSGLEGEQVDLLFLSEADTAALRPLQSVGLALRLPEPPAPEPERTPPPPPGMDPQKPPKLR</sequence>
<evidence type="ECO:0000256" key="1">
    <source>
        <dbReference type="SAM" id="MobiDB-lite"/>
    </source>
</evidence>
<keyword evidence="3" id="KW-1185">Reference proteome</keyword>
<evidence type="ECO:0000313" key="3">
    <source>
        <dbReference type="Proteomes" id="UP000282125"/>
    </source>
</evidence>
<dbReference type="EMBL" id="RRAZ01000007">
    <property type="protein sequence ID" value="RRH76452.1"/>
    <property type="molecule type" value="Genomic_DNA"/>
</dbReference>
<accession>A0A3P3DSD1</accession>
<dbReference type="OrthoDB" id="7831317at2"/>
<gene>
    <name evidence="2" type="ORF">EG244_06355</name>
</gene>
<evidence type="ECO:0000313" key="2">
    <source>
        <dbReference type="EMBL" id="RRH76452.1"/>
    </source>
</evidence>
<feature type="region of interest" description="Disordered" evidence="1">
    <location>
        <begin position="235"/>
        <end position="264"/>
    </location>
</feature>
<comment type="caution">
    <text evidence="2">The sequence shown here is derived from an EMBL/GenBank/DDBJ whole genome shotgun (WGS) entry which is preliminary data.</text>
</comment>
<feature type="compositionally biased region" description="Pro residues" evidence="1">
    <location>
        <begin position="238"/>
        <end position="264"/>
    </location>
</feature>
<dbReference type="AlphaFoldDB" id="A0A3P3DSD1"/>
<reference evidence="2 3" key="1">
    <citation type="submission" date="2018-11" db="EMBL/GenBank/DDBJ databases">
        <title>Gemmobacter sp. nov., YIM 102744-1 draft genome.</title>
        <authorList>
            <person name="Li G."/>
            <person name="Jiang Y."/>
        </authorList>
    </citation>
    <scope>NUCLEOTIDE SEQUENCE [LARGE SCALE GENOMIC DNA]</scope>
    <source>
        <strain evidence="2 3">YIM 102744-1</strain>
    </source>
</reference>
<proteinExistence type="predicted"/>
<name>A0A3P3DSD1_9RHOB</name>
<protein>
    <submittedName>
        <fullName evidence="2">SseB family protein</fullName>
    </submittedName>
</protein>